<evidence type="ECO:0000313" key="10">
    <source>
        <dbReference type="Proteomes" id="UP000075391"/>
    </source>
</evidence>
<evidence type="ECO:0000256" key="2">
    <source>
        <dbReference type="ARBA" id="ARBA00022670"/>
    </source>
</evidence>
<evidence type="ECO:0000256" key="3">
    <source>
        <dbReference type="ARBA" id="ARBA00022801"/>
    </source>
</evidence>
<proteinExistence type="inferred from homology"/>
<keyword evidence="7" id="KW-0732">Signal</keyword>
<dbReference type="InterPro" id="IPR023828">
    <property type="entry name" value="Peptidase_S8_Ser-AS"/>
</dbReference>
<evidence type="ECO:0000256" key="6">
    <source>
        <dbReference type="RuleBase" id="RU003355"/>
    </source>
</evidence>
<keyword evidence="3 5" id="KW-0378">Hydrolase</keyword>
<feature type="active site" description="Charge relay system" evidence="5">
    <location>
        <position position="56"/>
    </location>
</feature>
<protein>
    <recommendedName>
        <fullName evidence="8">Peptidase S8/S53 domain-containing protein</fullName>
    </recommendedName>
</protein>
<keyword evidence="4 5" id="KW-0720">Serine protease</keyword>
<dbReference type="InterPro" id="IPR050131">
    <property type="entry name" value="Peptidase_S8_subtilisin-like"/>
</dbReference>
<dbReference type="Proteomes" id="UP000075391">
    <property type="component" value="Unassembled WGS sequence"/>
</dbReference>
<feature type="chain" id="PRO_5007573146" description="Peptidase S8/S53 domain-containing protein" evidence="7">
    <location>
        <begin position="22"/>
        <end position="291"/>
    </location>
</feature>
<dbReference type="InterPro" id="IPR022398">
    <property type="entry name" value="Peptidase_S8_His-AS"/>
</dbReference>
<gene>
    <name evidence="9" type="ORF">AZI85_02980</name>
</gene>
<dbReference type="SUPFAM" id="SSF52743">
    <property type="entry name" value="Subtilisin-like"/>
    <property type="match status" value="1"/>
</dbReference>
<feature type="signal peptide" evidence="7">
    <location>
        <begin position="1"/>
        <end position="21"/>
    </location>
</feature>
<dbReference type="PROSITE" id="PS00138">
    <property type="entry name" value="SUBTILASE_SER"/>
    <property type="match status" value="1"/>
</dbReference>
<evidence type="ECO:0000256" key="7">
    <source>
        <dbReference type="SAM" id="SignalP"/>
    </source>
</evidence>
<evidence type="ECO:0000256" key="4">
    <source>
        <dbReference type="ARBA" id="ARBA00022825"/>
    </source>
</evidence>
<comment type="caution">
    <text evidence="9">The sequence shown here is derived from an EMBL/GenBank/DDBJ whole genome shotgun (WGS) entry which is preliminary data.</text>
</comment>
<reference evidence="9 10" key="1">
    <citation type="submission" date="2016-03" db="EMBL/GenBank/DDBJ databases">
        <authorList>
            <person name="Ploux O."/>
        </authorList>
    </citation>
    <scope>NUCLEOTIDE SEQUENCE [LARGE SCALE GENOMIC DNA]</scope>
    <source>
        <strain evidence="9 10">BER2</strain>
    </source>
</reference>
<dbReference type="PANTHER" id="PTHR43806">
    <property type="entry name" value="PEPTIDASE S8"/>
    <property type="match status" value="1"/>
</dbReference>
<accession>A0A150WKI2</accession>
<evidence type="ECO:0000313" key="9">
    <source>
        <dbReference type="EMBL" id="KYG64402.1"/>
    </source>
</evidence>
<dbReference type="Pfam" id="PF00082">
    <property type="entry name" value="Peptidase_S8"/>
    <property type="match status" value="1"/>
</dbReference>
<feature type="active site" description="Charge relay system" evidence="5">
    <location>
        <position position="238"/>
    </location>
</feature>
<feature type="active site" description="Charge relay system" evidence="5">
    <location>
        <position position="88"/>
    </location>
</feature>
<evidence type="ECO:0000259" key="8">
    <source>
        <dbReference type="Pfam" id="PF00082"/>
    </source>
</evidence>
<dbReference type="GO" id="GO:0004252">
    <property type="term" value="F:serine-type endopeptidase activity"/>
    <property type="evidence" value="ECO:0007669"/>
    <property type="project" value="UniProtKB-UniRule"/>
</dbReference>
<dbReference type="InterPro" id="IPR036852">
    <property type="entry name" value="Peptidase_S8/S53_dom_sf"/>
</dbReference>
<feature type="domain" description="Peptidase S8/S53" evidence="8">
    <location>
        <begin position="47"/>
        <end position="271"/>
    </location>
</feature>
<dbReference type="PANTHER" id="PTHR43806:SF11">
    <property type="entry name" value="CEREVISIN-RELATED"/>
    <property type="match status" value="1"/>
</dbReference>
<evidence type="ECO:0000256" key="5">
    <source>
        <dbReference type="PROSITE-ProRule" id="PRU01240"/>
    </source>
</evidence>
<dbReference type="OrthoDB" id="5405281at2"/>
<dbReference type="InterPro" id="IPR023827">
    <property type="entry name" value="Peptidase_S8_Asp-AS"/>
</dbReference>
<name>A0A150WKI2_BDEBC</name>
<evidence type="ECO:0000256" key="1">
    <source>
        <dbReference type="ARBA" id="ARBA00011073"/>
    </source>
</evidence>
<dbReference type="PROSITE" id="PS00136">
    <property type="entry name" value="SUBTILASE_ASP"/>
    <property type="match status" value="1"/>
</dbReference>
<dbReference type="RefSeq" id="WP_063243395.1">
    <property type="nucleotide sequence ID" value="NZ_LUKF01000012.1"/>
</dbReference>
<keyword evidence="2 5" id="KW-0645">Protease</keyword>
<dbReference type="InterPro" id="IPR015500">
    <property type="entry name" value="Peptidase_S8_subtilisin-rel"/>
</dbReference>
<dbReference type="GO" id="GO:0006508">
    <property type="term" value="P:proteolysis"/>
    <property type="evidence" value="ECO:0007669"/>
    <property type="project" value="UniProtKB-KW"/>
</dbReference>
<sequence length="291" mass="30948">MIWRPWSFFLFLFFLSLGARASSAFIDPQNLRLKKIISYGGANSLTGKNIKVAVIDSGVSLPDSYDAQILPGWDAFDNDTTPEDSDGHGTAVAGIILSLAPKAQIIPLRAFDQGMGYIAAAIDGFKFAVDHGASVVNCSFSLNEDILREMREAVGRDRFNKTLLIWASGNQSSQLPDFEESWPNVIVVGATNLTSPISRVFYSNTGSIVDVLAPAGDPGDGLTTWTPQGDYRTFNGTSGAAPVVAALAVLYKEQNPAASPAAIKRAIVGSTCKGLINAGRLLGFSEICPAL</sequence>
<dbReference type="PROSITE" id="PS51892">
    <property type="entry name" value="SUBTILASE"/>
    <property type="match status" value="1"/>
</dbReference>
<dbReference type="PROSITE" id="PS00137">
    <property type="entry name" value="SUBTILASE_HIS"/>
    <property type="match status" value="1"/>
</dbReference>
<dbReference type="Gene3D" id="3.40.50.200">
    <property type="entry name" value="Peptidase S8/S53 domain"/>
    <property type="match status" value="1"/>
</dbReference>
<organism evidence="9 10">
    <name type="scientific">Bdellovibrio bacteriovorus</name>
    <dbReference type="NCBI Taxonomy" id="959"/>
    <lineage>
        <taxon>Bacteria</taxon>
        <taxon>Pseudomonadati</taxon>
        <taxon>Bdellovibrionota</taxon>
        <taxon>Bdellovibrionia</taxon>
        <taxon>Bdellovibrionales</taxon>
        <taxon>Pseudobdellovibrionaceae</taxon>
        <taxon>Bdellovibrio</taxon>
    </lineage>
</organism>
<dbReference type="EMBL" id="LUKF01000012">
    <property type="protein sequence ID" value="KYG64402.1"/>
    <property type="molecule type" value="Genomic_DNA"/>
</dbReference>
<dbReference type="AlphaFoldDB" id="A0A150WKI2"/>
<dbReference type="PRINTS" id="PR00723">
    <property type="entry name" value="SUBTILISIN"/>
</dbReference>
<dbReference type="InterPro" id="IPR000209">
    <property type="entry name" value="Peptidase_S8/S53_dom"/>
</dbReference>
<comment type="similarity">
    <text evidence="1 5 6">Belongs to the peptidase S8 family.</text>
</comment>